<gene>
    <name evidence="1" type="ORF">KSF_073270</name>
</gene>
<proteinExistence type="predicted"/>
<protein>
    <submittedName>
        <fullName evidence="1">Uncharacterized protein</fullName>
    </submittedName>
</protein>
<keyword evidence="2" id="KW-1185">Reference proteome</keyword>
<comment type="caution">
    <text evidence="1">The sequence shown here is derived from an EMBL/GenBank/DDBJ whole genome shotgun (WGS) entry which is preliminary data.</text>
</comment>
<evidence type="ECO:0000313" key="1">
    <source>
        <dbReference type="EMBL" id="GHO97279.1"/>
    </source>
</evidence>
<dbReference type="Proteomes" id="UP000597444">
    <property type="component" value="Unassembled WGS sequence"/>
</dbReference>
<evidence type="ECO:0000313" key="2">
    <source>
        <dbReference type="Proteomes" id="UP000597444"/>
    </source>
</evidence>
<organism evidence="1 2">
    <name type="scientific">Reticulibacter mediterranei</name>
    <dbReference type="NCBI Taxonomy" id="2778369"/>
    <lineage>
        <taxon>Bacteria</taxon>
        <taxon>Bacillati</taxon>
        <taxon>Chloroflexota</taxon>
        <taxon>Ktedonobacteria</taxon>
        <taxon>Ktedonobacterales</taxon>
        <taxon>Reticulibacteraceae</taxon>
        <taxon>Reticulibacter</taxon>
    </lineage>
</organism>
<sequence>MSMDTGYPFKLFLKRDEQTVRFHHYLDVVVIRKLGRLFVVSEEIDTTITHGEEGVLSQIQFVEDRYAFMQRLLFHCVSFQVWYNAHIQK</sequence>
<reference evidence="1" key="1">
    <citation type="submission" date="2020-10" db="EMBL/GenBank/DDBJ databases">
        <title>Taxonomic study of unclassified bacteria belonging to the class Ktedonobacteria.</title>
        <authorList>
            <person name="Yabe S."/>
            <person name="Wang C.M."/>
            <person name="Zheng Y."/>
            <person name="Sakai Y."/>
            <person name="Cavaletti L."/>
            <person name="Monciardini P."/>
            <person name="Donadio S."/>
        </authorList>
    </citation>
    <scope>NUCLEOTIDE SEQUENCE</scope>
    <source>
        <strain evidence="1">ID150040</strain>
    </source>
</reference>
<accession>A0A8J3ISW4</accession>
<name>A0A8J3ISW4_9CHLR</name>
<dbReference type="AlphaFoldDB" id="A0A8J3ISW4"/>
<dbReference type="EMBL" id="BNJK01000001">
    <property type="protein sequence ID" value="GHO97279.1"/>
    <property type="molecule type" value="Genomic_DNA"/>
</dbReference>